<gene>
    <name evidence="1" type="ORF">NCTC13043_02426</name>
</gene>
<evidence type="ECO:0000313" key="1">
    <source>
        <dbReference type="EMBL" id="SUC37927.1"/>
    </source>
</evidence>
<protein>
    <submittedName>
        <fullName evidence="1">Uncharacterized protein</fullName>
    </submittedName>
</protein>
<dbReference type="Proteomes" id="UP000254235">
    <property type="component" value="Unassembled WGS sequence"/>
</dbReference>
<name>A0A379GAC2_9BACT</name>
<organism evidence="1 2">
    <name type="scientific">Prevotella pallens</name>
    <dbReference type="NCBI Taxonomy" id="60133"/>
    <lineage>
        <taxon>Bacteria</taxon>
        <taxon>Pseudomonadati</taxon>
        <taxon>Bacteroidota</taxon>
        <taxon>Bacteroidia</taxon>
        <taxon>Bacteroidales</taxon>
        <taxon>Prevotellaceae</taxon>
        <taxon>Prevotella</taxon>
    </lineage>
</organism>
<evidence type="ECO:0000313" key="2">
    <source>
        <dbReference type="Proteomes" id="UP000254235"/>
    </source>
</evidence>
<reference evidence="1 2" key="1">
    <citation type="submission" date="2018-06" db="EMBL/GenBank/DDBJ databases">
        <authorList>
            <consortium name="Pathogen Informatics"/>
            <person name="Doyle S."/>
        </authorList>
    </citation>
    <scope>NUCLEOTIDE SEQUENCE [LARGE SCALE GENOMIC DNA]</scope>
    <source>
        <strain evidence="1 2">NCTC13043</strain>
    </source>
</reference>
<dbReference type="AlphaFoldDB" id="A0A379GAC2"/>
<proteinExistence type="predicted"/>
<accession>A0A379GAC2</accession>
<dbReference type="OrthoDB" id="1070970at2"/>
<sequence length="177" mass="20359">MAVLFNLYTMRKSILSTTLIILIINALSSCNCFYKRKTLRIANSISAAESQGRGALVSIYKTDRTAIVFDSICIHIKGSFVEHPYNYRDYNSEALIVDRDSYQFIIILSGSDNLQSKGYGETWEIDNIPAFEAPYTLNYYFERQVPPDTIVVTIYDIRDLPKKKVIKEISFYKAHEK</sequence>
<dbReference type="EMBL" id="UGTP01000004">
    <property type="protein sequence ID" value="SUC37927.1"/>
    <property type="molecule type" value="Genomic_DNA"/>
</dbReference>